<protein>
    <submittedName>
        <fullName evidence="1">Uncharacterized protein</fullName>
    </submittedName>
</protein>
<sequence length="56" mass="5932">MAVGLGNRVRQWIIRAGLCFEAENAEGETVKKATRSQHGIPEGVAEMMAEAGASVC</sequence>
<dbReference type="RefSeq" id="WP_170844579.1">
    <property type="nucleotide sequence ID" value="NZ_FNEK01000029.1"/>
</dbReference>
<keyword evidence="2" id="KW-1185">Reference proteome</keyword>
<proteinExistence type="predicted"/>
<dbReference type="Proteomes" id="UP000199382">
    <property type="component" value="Unassembled WGS sequence"/>
</dbReference>
<evidence type="ECO:0000313" key="2">
    <source>
        <dbReference type="Proteomes" id="UP000199382"/>
    </source>
</evidence>
<accession>A0A1G8YEP6</accession>
<name>A0A1G8YEP6_9RHOB</name>
<gene>
    <name evidence="1" type="ORF">SAMN04488026_10292</name>
</gene>
<organism evidence="1 2">
    <name type="scientific">Aliiruegeria lutimaris</name>
    <dbReference type="NCBI Taxonomy" id="571298"/>
    <lineage>
        <taxon>Bacteria</taxon>
        <taxon>Pseudomonadati</taxon>
        <taxon>Pseudomonadota</taxon>
        <taxon>Alphaproteobacteria</taxon>
        <taxon>Rhodobacterales</taxon>
        <taxon>Roseobacteraceae</taxon>
        <taxon>Aliiruegeria</taxon>
    </lineage>
</organism>
<evidence type="ECO:0000313" key="1">
    <source>
        <dbReference type="EMBL" id="SDK01342.1"/>
    </source>
</evidence>
<dbReference type="STRING" id="571298.SAMN04488026_10292"/>
<dbReference type="AlphaFoldDB" id="A0A1G8YEP6"/>
<dbReference type="EMBL" id="FNEK01000029">
    <property type="protein sequence ID" value="SDK01342.1"/>
    <property type="molecule type" value="Genomic_DNA"/>
</dbReference>
<reference evidence="1 2" key="1">
    <citation type="submission" date="2016-10" db="EMBL/GenBank/DDBJ databases">
        <authorList>
            <person name="de Groot N.N."/>
        </authorList>
    </citation>
    <scope>NUCLEOTIDE SEQUENCE [LARGE SCALE GENOMIC DNA]</scope>
    <source>
        <strain evidence="1 2">DSM 25294</strain>
    </source>
</reference>